<dbReference type="EMBL" id="PJCH01000016">
    <property type="protein sequence ID" value="PQA85797.1"/>
    <property type="molecule type" value="Genomic_DNA"/>
</dbReference>
<dbReference type="Proteomes" id="UP000239504">
    <property type="component" value="Unassembled WGS sequence"/>
</dbReference>
<evidence type="ECO:0000256" key="1">
    <source>
        <dbReference type="SAM" id="MobiDB-lite"/>
    </source>
</evidence>
<evidence type="ECO:0000313" key="3">
    <source>
        <dbReference type="Proteomes" id="UP000239504"/>
    </source>
</evidence>
<comment type="caution">
    <text evidence="2">The sequence shown here is derived from an EMBL/GenBank/DDBJ whole genome shotgun (WGS) entry which is preliminary data.</text>
</comment>
<dbReference type="AlphaFoldDB" id="A0A2S7JZX3"/>
<dbReference type="RefSeq" id="WP_104831850.1">
    <property type="nucleotide sequence ID" value="NZ_PJCH01000016.1"/>
</dbReference>
<reference evidence="2 3" key="1">
    <citation type="submission" date="2017-12" db="EMBL/GenBank/DDBJ databases">
        <authorList>
            <person name="Hurst M.R.H."/>
        </authorList>
    </citation>
    <scope>NUCLEOTIDE SEQUENCE [LARGE SCALE GENOMIC DNA]</scope>
    <source>
        <strain evidence="2 3">SY-3-19</strain>
    </source>
</reference>
<name>A0A2S7JZX3_9PROT</name>
<gene>
    <name evidence="2" type="ORF">CW354_19815</name>
</gene>
<sequence length="123" mass="13905">MFDYSPRDAQSPFFDDGQSASRSPAMKPGRKAAPDKPRPFEIVALWGENAAELRRAIDNETDWGPFELAEMKPLGHDAFGALRILCRFDYHGDASARSHFEDDLRARLSTITCWKEAPHPQDL</sequence>
<proteinExistence type="predicted"/>
<evidence type="ECO:0000313" key="2">
    <source>
        <dbReference type="EMBL" id="PQA85797.1"/>
    </source>
</evidence>
<feature type="region of interest" description="Disordered" evidence="1">
    <location>
        <begin position="1"/>
        <end position="38"/>
    </location>
</feature>
<organism evidence="2 3">
    <name type="scientific">Hyphococcus luteus</name>
    <dbReference type="NCBI Taxonomy" id="2058213"/>
    <lineage>
        <taxon>Bacteria</taxon>
        <taxon>Pseudomonadati</taxon>
        <taxon>Pseudomonadota</taxon>
        <taxon>Alphaproteobacteria</taxon>
        <taxon>Parvularculales</taxon>
        <taxon>Parvularculaceae</taxon>
        <taxon>Hyphococcus</taxon>
    </lineage>
</organism>
<accession>A0A2S7JZX3</accession>
<keyword evidence="3" id="KW-1185">Reference proteome</keyword>
<protein>
    <submittedName>
        <fullName evidence="2">Uncharacterized protein</fullName>
    </submittedName>
</protein>